<dbReference type="AlphaFoldDB" id="A0A286GCT4"/>
<reference evidence="2" key="1">
    <citation type="submission" date="2017-09" db="EMBL/GenBank/DDBJ databases">
        <authorList>
            <person name="Varghese N."/>
            <person name="Submissions S."/>
        </authorList>
    </citation>
    <scope>NUCLEOTIDE SEQUENCE [LARGE SCALE GENOMIC DNA]</scope>
    <source>
        <strain evidence="2">DSM 29961</strain>
    </source>
</reference>
<gene>
    <name evidence="1" type="ORF">SAMN06269250_4450</name>
</gene>
<organism evidence="1 2">
    <name type="scientific">Spirosoma fluviale</name>
    <dbReference type="NCBI Taxonomy" id="1597977"/>
    <lineage>
        <taxon>Bacteria</taxon>
        <taxon>Pseudomonadati</taxon>
        <taxon>Bacteroidota</taxon>
        <taxon>Cytophagia</taxon>
        <taxon>Cytophagales</taxon>
        <taxon>Cytophagaceae</taxon>
        <taxon>Spirosoma</taxon>
    </lineage>
</organism>
<name>A0A286GCT4_9BACT</name>
<accession>A0A286GCT4</accession>
<evidence type="ECO:0000313" key="2">
    <source>
        <dbReference type="Proteomes" id="UP000219452"/>
    </source>
</evidence>
<dbReference type="EMBL" id="OCNH01000003">
    <property type="protein sequence ID" value="SOD93310.1"/>
    <property type="molecule type" value="Genomic_DNA"/>
</dbReference>
<dbReference type="Proteomes" id="UP000219452">
    <property type="component" value="Unassembled WGS sequence"/>
</dbReference>
<protein>
    <submittedName>
        <fullName evidence="1">Uncharacterized protein</fullName>
    </submittedName>
</protein>
<keyword evidence="2" id="KW-1185">Reference proteome</keyword>
<sequence length="72" mass="8151">MLGPQKRNGMSPSSEREPTFLISKYCAENGVFARQKFDKPVDYEALKQKMVGQESCPSTSSLSHHFVARLHH</sequence>
<proteinExistence type="predicted"/>
<evidence type="ECO:0000313" key="1">
    <source>
        <dbReference type="EMBL" id="SOD93310.1"/>
    </source>
</evidence>